<dbReference type="InterPro" id="IPR050062">
    <property type="entry name" value="Pro-tRNA_synthetase"/>
</dbReference>
<evidence type="ECO:0000256" key="7">
    <source>
        <dbReference type="ARBA" id="ARBA00023146"/>
    </source>
</evidence>
<dbReference type="Gene3D" id="3.30.930.10">
    <property type="entry name" value="Bira Bifunctional Protein, Domain 2"/>
    <property type="match status" value="2"/>
</dbReference>
<dbReference type="AlphaFoldDB" id="A0AAI9EBA1"/>
<keyword evidence="4" id="KW-0547">Nucleotide-binding</keyword>
<protein>
    <recommendedName>
        <fullName evidence="2">proline--tRNA ligase</fullName>
        <ecNumber evidence="2">6.1.1.15</ecNumber>
    </recommendedName>
    <alternativeName>
        <fullName evidence="8">Prolyl-tRNA synthetase</fullName>
    </alternativeName>
</protein>
<evidence type="ECO:0000256" key="9">
    <source>
        <dbReference type="ARBA" id="ARBA00047671"/>
    </source>
</evidence>
<evidence type="ECO:0000256" key="6">
    <source>
        <dbReference type="ARBA" id="ARBA00022917"/>
    </source>
</evidence>
<dbReference type="InterPro" id="IPR002314">
    <property type="entry name" value="aa-tRNA-synt_IIb"/>
</dbReference>
<organism evidence="12 13">
    <name type="scientific">Lecanosticta acicola</name>
    <dbReference type="NCBI Taxonomy" id="111012"/>
    <lineage>
        <taxon>Eukaryota</taxon>
        <taxon>Fungi</taxon>
        <taxon>Dikarya</taxon>
        <taxon>Ascomycota</taxon>
        <taxon>Pezizomycotina</taxon>
        <taxon>Dothideomycetes</taxon>
        <taxon>Dothideomycetidae</taxon>
        <taxon>Mycosphaerellales</taxon>
        <taxon>Mycosphaerellaceae</taxon>
        <taxon>Lecanosticta</taxon>
    </lineage>
</organism>
<dbReference type="InterPro" id="IPR004154">
    <property type="entry name" value="Anticodon-bd"/>
</dbReference>
<dbReference type="InterPro" id="IPR002316">
    <property type="entry name" value="Pro-tRNA-ligase_IIa"/>
</dbReference>
<comment type="caution">
    <text evidence="12">The sequence shown here is derived from an EMBL/GenBank/DDBJ whole genome shotgun (WGS) entry which is preliminary data.</text>
</comment>
<dbReference type="Pfam" id="PF03129">
    <property type="entry name" value="HGTP_anticodon"/>
    <property type="match status" value="1"/>
</dbReference>
<dbReference type="Pfam" id="PF00587">
    <property type="entry name" value="tRNA-synt_2b"/>
    <property type="match status" value="1"/>
</dbReference>
<evidence type="ECO:0000313" key="12">
    <source>
        <dbReference type="EMBL" id="CAK4028113.1"/>
    </source>
</evidence>
<sequence length="520" mass="58597">MLPLGLRVLDKIERLVDKHMQSLGASKVSLSSLSSQDLWRKSSRLDGRNAELFQLEDRRKAKFLLAPTHEEEITTIVKDSVHSYKDLPLRLYQVSRKYRDEARPRQGLLRGREFIMKDLYTFDETEIQATKTYESVRAAYQSFLDEFHLPYLVASADSGNMGGTHSHEYHFASSKGEDVIITCSSCDLSINEELYVGRYDPDRQVTRAPGSPSVTASGEKTSSDDFQFHMWIGQLARHSTNQPRTLVQVIVPYGHEVNVRTLKTLVPDLDTAQEQWDLEQLRKECSAGWNLLSFRDPRVPVESIRENTGFWNQSEVHQKLKPATIEPASFLLTKAHSTDPCPACGAEGALKLNKAVEIGHTFHLGKRYSKPLEASVKDESNKLVGIEMGCHGIGVSRLMAAVASLLADSKGLNWPTAIAPFNILLMGTPSTAREHVTEVYDALRPTLASQDLDLIMDDRERPVGWKLNDADLVGYPFIVILGKAWSQRKAVELQCRRLHVKQEVDVSHLAEKISEYRSKL</sequence>
<evidence type="ECO:0000256" key="3">
    <source>
        <dbReference type="ARBA" id="ARBA00022598"/>
    </source>
</evidence>
<dbReference type="PROSITE" id="PS50862">
    <property type="entry name" value="AA_TRNA_LIGASE_II"/>
    <property type="match status" value="1"/>
</dbReference>
<dbReference type="GO" id="GO:0006433">
    <property type="term" value="P:prolyl-tRNA aminoacylation"/>
    <property type="evidence" value="ECO:0007669"/>
    <property type="project" value="InterPro"/>
</dbReference>
<feature type="domain" description="Aminoacyl-transfer RNA synthetases class-II family profile" evidence="11">
    <location>
        <begin position="1"/>
        <end position="415"/>
    </location>
</feature>
<dbReference type="InterPro" id="IPR036621">
    <property type="entry name" value="Anticodon-bd_dom_sf"/>
</dbReference>
<keyword evidence="7" id="KW-0030">Aminoacyl-tRNA synthetase</keyword>
<evidence type="ECO:0000256" key="5">
    <source>
        <dbReference type="ARBA" id="ARBA00022840"/>
    </source>
</evidence>
<gene>
    <name evidence="12" type="ORF">LECACI_7A005121</name>
</gene>
<dbReference type="InterPro" id="IPR045864">
    <property type="entry name" value="aa-tRNA-synth_II/BPL/LPL"/>
</dbReference>
<comment type="catalytic activity">
    <reaction evidence="9">
        <text>tRNA(Pro) + L-proline + ATP = L-prolyl-tRNA(Pro) + AMP + diphosphate</text>
        <dbReference type="Rhea" id="RHEA:14305"/>
        <dbReference type="Rhea" id="RHEA-COMP:9700"/>
        <dbReference type="Rhea" id="RHEA-COMP:9702"/>
        <dbReference type="ChEBI" id="CHEBI:30616"/>
        <dbReference type="ChEBI" id="CHEBI:33019"/>
        <dbReference type="ChEBI" id="CHEBI:60039"/>
        <dbReference type="ChEBI" id="CHEBI:78442"/>
        <dbReference type="ChEBI" id="CHEBI:78532"/>
        <dbReference type="ChEBI" id="CHEBI:456215"/>
        <dbReference type="EC" id="6.1.1.15"/>
    </reaction>
</comment>
<comment type="similarity">
    <text evidence="1">Belongs to the class-II aminoacyl-tRNA synthetase family.</text>
</comment>
<dbReference type="InterPro" id="IPR006195">
    <property type="entry name" value="aa-tRNA-synth_II"/>
</dbReference>
<dbReference type="EC" id="6.1.1.15" evidence="2"/>
<keyword evidence="5" id="KW-0067">ATP-binding</keyword>
<dbReference type="GO" id="GO:0005739">
    <property type="term" value="C:mitochondrion"/>
    <property type="evidence" value="ECO:0007669"/>
    <property type="project" value="TreeGrafter"/>
</dbReference>
<evidence type="ECO:0000256" key="4">
    <source>
        <dbReference type="ARBA" id="ARBA00022741"/>
    </source>
</evidence>
<evidence type="ECO:0000313" key="13">
    <source>
        <dbReference type="Proteomes" id="UP001296104"/>
    </source>
</evidence>
<keyword evidence="13" id="KW-1185">Reference proteome</keyword>
<evidence type="ECO:0000256" key="2">
    <source>
        <dbReference type="ARBA" id="ARBA00012831"/>
    </source>
</evidence>
<evidence type="ECO:0000256" key="1">
    <source>
        <dbReference type="ARBA" id="ARBA00008226"/>
    </source>
</evidence>
<evidence type="ECO:0000256" key="10">
    <source>
        <dbReference type="SAM" id="MobiDB-lite"/>
    </source>
</evidence>
<dbReference type="EMBL" id="CAVMBE010000032">
    <property type="protein sequence ID" value="CAK4028113.1"/>
    <property type="molecule type" value="Genomic_DNA"/>
</dbReference>
<dbReference type="SUPFAM" id="SSF55681">
    <property type="entry name" value="Class II aaRS and biotin synthetases"/>
    <property type="match status" value="1"/>
</dbReference>
<dbReference type="GO" id="GO:0004827">
    <property type="term" value="F:proline-tRNA ligase activity"/>
    <property type="evidence" value="ECO:0007669"/>
    <property type="project" value="UniProtKB-EC"/>
</dbReference>
<proteinExistence type="inferred from homology"/>
<reference evidence="12" key="1">
    <citation type="submission" date="2023-11" db="EMBL/GenBank/DDBJ databases">
        <authorList>
            <person name="Alioto T."/>
            <person name="Alioto T."/>
            <person name="Gomez Garrido J."/>
        </authorList>
    </citation>
    <scope>NUCLEOTIDE SEQUENCE</scope>
</reference>
<dbReference type="PANTHER" id="PTHR42753:SF2">
    <property type="entry name" value="PROLINE--TRNA LIGASE"/>
    <property type="match status" value="1"/>
</dbReference>
<name>A0AAI9EBA1_9PEZI</name>
<dbReference type="PANTHER" id="PTHR42753">
    <property type="entry name" value="MITOCHONDRIAL RIBOSOME PROTEIN L39/PROLYL-TRNA LIGASE FAMILY MEMBER"/>
    <property type="match status" value="1"/>
</dbReference>
<keyword evidence="6" id="KW-0648">Protein biosynthesis</keyword>
<feature type="region of interest" description="Disordered" evidence="10">
    <location>
        <begin position="201"/>
        <end position="221"/>
    </location>
</feature>
<keyword evidence="3 12" id="KW-0436">Ligase</keyword>
<dbReference type="Proteomes" id="UP001296104">
    <property type="component" value="Unassembled WGS sequence"/>
</dbReference>
<dbReference type="InterPro" id="IPR004500">
    <property type="entry name" value="Pro-tRNA-synth_IIa_bac-type"/>
</dbReference>
<evidence type="ECO:0000256" key="8">
    <source>
        <dbReference type="ARBA" id="ARBA00029731"/>
    </source>
</evidence>
<accession>A0AAI9EBA1</accession>
<dbReference type="SUPFAM" id="SSF52954">
    <property type="entry name" value="Class II aaRS ABD-related"/>
    <property type="match status" value="1"/>
</dbReference>
<dbReference type="Gene3D" id="3.40.50.800">
    <property type="entry name" value="Anticodon-binding domain"/>
    <property type="match status" value="1"/>
</dbReference>
<dbReference type="PRINTS" id="PR01046">
    <property type="entry name" value="TRNASYNTHPRO"/>
</dbReference>
<evidence type="ECO:0000259" key="11">
    <source>
        <dbReference type="PROSITE" id="PS50862"/>
    </source>
</evidence>
<dbReference type="GO" id="GO:0005524">
    <property type="term" value="F:ATP binding"/>
    <property type="evidence" value="ECO:0007669"/>
    <property type="project" value="UniProtKB-KW"/>
</dbReference>
<dbReference type="NCBIfam" id="TIGR00409">
    <property type="entry name" value="proS_fam_II"/>
    <property type="match status" value="1"/>
</dbReference>